<evidence type="ECO:0000313" key="1">
    <source>
        <dbReference type="EMBL" id="KAI4303908.1"/>
    </source>
</evidence>
<dbReference type="EMBL" id="CM042891">
    <property type="protein sequence ID" value="KAI4303908.1"/>
    <property type="molecule type" value="Genomic_DNA"/>
</dbReference>
<name>A0ACB9L3E7_9MYRT</name>
<comment type="caution">
    <text evidence="1">The sequence shown here is derived from an EMBL/GenBank/DDBJ whole genome shotgun (WGS) entry which is preliminary data.</text>
</comment>
<evidence type="ECO:0000313" key="2">
    <source>
        <dbReference type="Proteomes" id="UP001057402"/>
    </source>
</evidence>
<keyword evidence="2" id="KW-1185">Reference proteome</keyword>
<organism evidence="1 2">
    <name type="scientific">Melastoma candidum</name>
    <dbReference type="NCBI Taxonomy" id="119954"/>
    <lineage>
        <taxon>Eukaryota</taxon>
        <taxon>Viridiplantae</taxon>
        <taxon>Streptophyta</taxon>
        <taxon>Embryophyta</taxon>
        <taxon>Tracheophyta</taxon>
        <taxon>Spermatophyta</taxon>
        <taxon>Magnoliopsida</taxon>
        <taxon>eudicotyledons</taxon>
        <taxon>Gunneridae</taxon>
        <taxon>Pentapetalae</taxon>
        <taxon>rosids</taxon>
        <taxon>malvids</taxon>
        <taxon>Myrtales</taxon>
        <taxon>Melastomataceae</taxon>
        <taxon>Melastomatoideae</taxon>
        <taxon>Melastomateae</taxon>
        <taxon>Melastoma</taxon>
    </lineage>
</organism>
<dbReference type="Proteomes" id="UP001057402">
    <property type="component" value="Chromosome 12"/>
</dbReference>
<sequence length="348" mass="38236">MAATPLSTKTRVALLPELLAWCVLALVVRGSTNGGSGDWTTADTNVTYKTIFVDWSGKQGNFTAIQAAIDSVPHNNRRWFCIYVMAGVYREKVNIPSDKPYIIIKGQNRRMTEVVWDDHENVAQSPTFTSMADNIVVKSISFRNSYNNPVNNSNPRVPAVAALISGDKSYFYRCGFYGLQDTLWDNQGRHYFESCSIQGAVDFIFGRGQSIYVNCTISVLGEALGAGISGIITAQGRDSPSDASGFLFVDCTVDGTGTTLLGRPWRAYARVIFYRSNLTSIVLPIGWNAWHYVGQESRLTFMESGCYGGGANTTGRVSWEKKMSGAAVEELISTSFIDSLGWLDNLPL</sequence>
<gene>
    <name evidence="1" type="ORF">MLD38_039490</name>
</gene>
<accession>A0ACB9L3E7</accession>
<reference evidence="2" key="1">
    <citation type="journal article" date="2023" name="Front. Plant Sci.">
        <title>Chromosomal-level genome assembly of Melastoma candidum provides insights into trichome evolution.</title>
        <authorList>
            <person name="Zhong Y."/>
            <person name="Wu W."/>
            <person name="Sun C."/>
            <person name="Zou P."/>
            <person name="Liu Y."/>
            <person name="Dai S."/>
            <person name="Zhou R."/>
        </authorList>
    </citation>
    <scope>NUCLEOTIDE SEQUENCE [LARGE SCALE GENOMIC DNA]</scope>
</reference>
<protein>
    <submittedName>
        <fullName evidence="1">Uncharacterized protein</fullName>
    </submittedName>
</protein>
<proteinExistence type="predicted"/>